<gene>
    <name evidence="6" type="ORF">H1S01_01010</name>
</gene>
<reference evidence="6 7" key="1">
    <citation type="submission" date="2020-07" db="EMBL/GenBank/DDBJ databases">
        <title>Draft whole-genome sequence of Heliobacterium chlorum DSM 3682, type strain.</title>
        <authorList>
            <person name="Kyndt J.A."/>
            <person name="Meyer T.E."/>
            <person name="Imhoff J.F."/>
        </authorList>
    </citation>
    <scope>NUCLEOTIDE SEQUENCE [LARGE SCALE GENOMIC DNA]</scope>
    <source>
        <strain evidence="6 7">DSM 3682</strain>
    </source>
</reference>
<feature type="domain" description="Succinylglutamate desuccinylase/Aspartoacylase catalytic" evidence="5">
    <location>
        <begin position="67"/>
        <end position="162"/>
    </location>
</feature>
<dbReference type="Proteomes" id="UP000617402">
    <property type="component" value="Unassembled WGS sequence"/>
</dbReference>
<evidence type="ECO:0000256" key="2">
    <source>
        <dbReference type="ARBA" id="ARBA00022723"/>
    </source>
</evidence>
<comment type="cofactor">
    <cofactor evidence="1">
        <name>Zn(2+)</name>
        <dbReference type="ChEBI" id="CHEBI:29105"/>
    </cofactor>
</comment>
<dbReference type="PANTHER" id="PTHR37326">
    <property type="entry name" value="BLL3975 PROTEIN"/>
    <property type="match status" value="1"/>
</dbReference>
<evidence type="ECO:0000256" key="3">
    <source>
        <dbReference type="ARBA" id="ARBA00022801"/>
    </source>
</evidence>
<evidence type="ECO:0000313" key="7">
    <source>
        <dbReference type="Proteomes" id="UP000617402"/>
    </source>
</evidence>
<sequence>MRIKTTTWMLTGVLSFGLLTAPLSMIPNSVNIVGEADAATNSTVTTKVLGKGTSWETTMYIIKGDKPGPTVWVSGGVHGNEPAGYKAAGQVKNWKIDKGTLIVLPEANKVGIKKFRRDSGFGDLNRAFPQSKKEGADNALARAIWSEYLNYKPDYLLDLHEGFDYHVQNKDSVGQSIIYYPAGNMDDYASKLVSKLNKTTAYSKRFSKLKYPVGGSLARAAGIFGSKSAIFETGDDDPINTRVKNHLTAVEMFLNHAGVKVTAK</sequence>
<dbReference type="Pfam" id="PF24827">
    <property type="entry name" value="AstE_AspA_cat"/>
    <property type="match status" value="1"/>
</dbReference>
<dbReference type="PANTHER" id="PTHR37326:SF1">
    <property type="entry name" value="BLL3975 PROTEIN"/>
    <property type="match status" value="1"/>
</dbReference>
<keyword evidence="2" id="KW-0479">Metal-binding</keyword>
<dbReference type="InterPro" id="IPR053138">
    <property type="entry name" value="N-alpha-Ac-DABA_deacetylase"/>
</dbReference>
<dbReference type="SUPFAM" id="SSF53187">
    <property type="entry name" value="Zn-dependent exopeptidases"/>
    <property type="match status" value="1"/>
</dbReference>
<keyword evidence="3" id="KW-0378">Hydrolase</keyword>
<organism evidence="6 7">
    <name type="scientific">Heliobacterium chlorum</name>
    <dbReference type="NCBI Taxonomy" id="2698"/>
    <lineage>
        <taxon>Bacteria</taxon>
        <taxon>Bacillati</taxon>
        <taxon>Bacillota</taxon>
        <taxon>Clostridia</taxon>
        <taxon>Eubacteriales</taxon>
        <taxon>Heliobacteriaceae</taxon>
        <taxon>Heliobacterium</taxon>
    </lineage>
</organism>
<evidence type="ECO:0000256" key="1">
    <source>
        <dbReference type="ARBA" id="ARBA00001947"/>
    </source>
</evidence>
<evidence type="ECO:0000259" key="5">
    <source>
        <dbReference type="Pfam" id="PF24827"/>
    </source>
</evidence>
<accession>A0ABR7SZN3</accession>
<dbReference type="Gene3D" id="3.40.630.10">
    <property type="entry name" value="Zn peptidases"/>
    <property type="match status" value="1"/>
</dbReference>
<name>A0ABR7SZN3_HELCL</name>
<keyword evidence="4" id="KW-0862">Zinc</keyword>
<dbReference type="InterPro" id="IPR055438">
    <property type="entry name" value="AstE_AspA_cat"/>
</dbReference>
<dbReference type="EMBL" id="JACVHF010000001">
    <property type="protein sequence ID" value="MBC9783084.1"/>
    <property type="molecule type" value="Genomic_DNA"/>
</dbReference>
<protein>
    <submittedName>
        <fullName evidence="6">Succinylglutamate desuccinylase/aspartoacylase family protein</fullName>
    </submittedName>
</protein>
<evidence type="ECO:0000313" key="6">
    <source>
        <dbReference type="EMBL" id="MBC9783084.1"/>
    </source>
</evidence>
<proteinExistence type="predicted"/>
<dbReference type="RefSeq" id="WP_188038265.1">
    <property type="nucleotide sequence ID" value="NZ_JACVHF010000001.1"/>
</dbReference>
<evidence type="ECO:0000256" key="4">
    <source>
        <dbReference type="ARBA" id="ARBA00022833"/>
    </source>
</evidence>
<keyword evidence="7" id="KW-1185">Reference proteome</keyword>
<comment type="caution">
    <text evidence="6">The sequence shown here is derived from an EMBL/GenBank/DDBJ whole genome shotgun (WGS) entry which is preliminary data.</text>
</comment>